<name>A0ABR3VT90_9PEZI</name>
<evidence type="ECO:0000256" key="1">
    <source>
        <dbReference type="SAM" id="MobiDB-lite"/>
    </source>
</evidence>
<evidence type="ECO:0000313" key="4">
    <source>
        <dbReference type="Proteomes" id="UP001586593"/>
    </source>
</evidence>
<evidence type="ECO:0000313" key="3">
    <source>
        <dbReference type="EMBL" id="KAL1844881.1"/>
    </source>
</evidence>
<keyword evidence="2" id="KW-0812">Transmembrane</keyword>
<feature type="region of interest" description="Disordered" evidence="1">
    <location>
        <begin position="131"/>
        <end position="168"/>
    </location>
</feature>
<organism evidence="3 4">
    <name type="scientific">Phialemonium thermophilum</name>
    <dbReference type="NCBI Taxonomy" id="223376"/>
    <lineage>
        <taxon>Eukaryota</taxon>
        <taxon>Fungi</taxon>
        <taxon>Dikarya</taxon>
        <taxon>Ascomycota</taxon>
        <taxon>Pezizomycotina</taxon>
        <taxon>Sordariomycetes</taxon>
        <taxon>Sordariomycetidae</taxon>
        <taxon>Cephalothecales</taxon>
        <taxon>Cephalothecaceae</taxon>
        <taxon>Phialemonium</taxon>
    </lineage>
</organism>
<evidence type="ECO:0000256" key="2">
    <source>
        <dbReference type="SAM" id="Phobius"/>
    </source>
</evidence>
<keyword evidence="2" id="KW-1133">Transmembrane helix</keyword>
<dbReference type="EMBL" id="JAZHXJ010001398">
    <property type="protein sequence ID" value="KAL1844881.1"/>
    <property type="molecule type" value="Genomic_DNA"/>
</dbReference>
<keyword evidence="2" id="KW-0472">Membrane</keyword>
<comment type="caution">
    <text evidence="3">The sequence shown here is derived from an EMBL/GenBank/DDBJ whole genome shotgun (WGS) entry which is preliminary data.</text>
</comment>
<reference evidence="3 4" key="1">
    <citation type="journal article" date="2024" name="Commun. Biol.">
        <title>Comparative genomic analysis of thermophilic fungi reveals convergent evolutionary adaptations and gene losses.</title>
        <authorList>
            <person name="Steindorff A.S."/>
            <person name="Aguilar-Pontes M.V."/>
            <person name="Robinson A.J."/>
            <person name="Andreopoulos B."/>
            <person name="LaButti K."/>
            <person name="Kuo A."/>
            <person name="Mondo S."/>
            <person name="Riley R."/>
            <person name="Otillar R."/>
            <person name="Haridas S."/>
            <person name="Lipzen A."/>
            <person name="Grimwood J."/>
            <person name="Schmutz J."/>
            <person name="Clum A."/>
            <person name="Reid I.D."/>
            <person name="Moisan M.C."/>
            <person name="Butler G."/>
            <person name="Nguyen T.T.M."/>
            <person name="Dewar K."/>
            <person name="Conant G."/>
            <person name="Drula E."/>
            <person name="Henrissat B."/>
            <person name="Hansel C."/>
            <person name="Singer S."/>
            <person name="Hutchinson M.I."/>
            <person name="de Vries R.P."/>
            <person name="Natvig D.O."/>
            <person name="Powell A.J."/>
            <person name="Tsang A."/>
            <person name="Grigoriev I.V."/>
        </authorList>
    </citation>
    <scope>NUCLEOTIDE SEQUENCE [LARGE SCALE GENOMIC DNA]</scope>
    <source>
        <strain evidence="3 4">ATCC 24622</strain>
    </source>
</reference>
<proteinExistence type="predicted"/>
<feature type="transmembrane region" description="Helical" evidence="2">
    <location>
        <begin position="96"/>
        <end position="121"/>
    </location>
</feature>
<keyword evidence="4" id="KW-1185">Reference proteome</keyword>
<gene>
    <name evidence="3" type="ORF">VTK73DRAFT_1577</name>
</gene>
<accession>A0ABR3VT90</accession>
<sequence length="168" mass="18569">MLQGFHRICARGSVQKVTGELDSRGKRWCVGCGQGKGGRKGVVNPAHWLQTRRHEWRVTVGPEAVEEKKKLTREFEVSEKTPIFSVRLLTCRYTSLSGLVLGVITLFLLPACDHGGGVYLIRNAMGKRKRLSWGSGKGSKGKSHRGCTQNSDLDNPLANGRRTWGRGP</sequence>
<protein>
    <submittedName>
        <fullName evidence="3">Uncharacterized protein</fullName>
    </submittedName>
</protein>
<dbReference type="Proteomes" id="UP001586593">
    <property type="component" value="Unassembled WGS sequence"/>
</dbReference>